<dbReference type="AlphaFoldDB" id="Q8IGV7"/>
<sequence>MQRVFHHRYTLSDLFPDNFFVTIVAVFALPLSIFMVETKKLGQCQHLRPVCMAIRTSCSDLRSTLCSQHNYSLSSLLLDNQNYLGTHLLLSSL</sequence>
<evidence type="ECO:0000313" key="2">
    <source>
        <dbReference type="EMBL" id="AAN71327.1"/>
    </source>
</evidence>
<feature type="transmembrane region" description="Helical" evidence="1">
    <location>
        <begin position="19"/>
        <end position="36"/>
    </location>
</feature>
<keyword evidence="1" id="KW-1133">Transmembrane helix</keyword>
<accession>Q8IGV7</accession>
<reference evidence="2" key="1">
    <citation type="submission" date="2002-11" db="EMBL/GenBank/DDBJ databases">
        <authorList>
            <person name="Stapleton M."/>
            <person name="Brokstein P."/>
            <person name="Hong L."/>
            <person name="Agbayani A."/>
            <person name="Carlson J."/>
            <person name="Champe M."/>
            <person name="Chavez C."/>
            <person name="Dorsett V."/>
            <person name="Dresnek D."/>
            <person name="Farfan D."/>
            <person name="Frise E."/>
            <person name="George R."/>
            <person name="Gonzalez M."/>
            <person name="Guarin H."/>
            <person name="Kronmiller B."/>
            <person name="Li P."/>
            <person name="Liao G."/>
            <person name="Miranda A."/>
            <person name="Mungall C.J."/>
            <person name="Nunoo J."/>
            <person name="Pacleb J."/>
            <person name="Paragas V."/>
            <person name="Park S."/>
            <person name="Patel S."/>
            <person name="Phouanenavong S."/>
            <person name="Wan K."/>
            <person name="Yu C."/>
            <person name="Lewis S.E."/>
            <person name="Rubin G.M."/>
            <person name="Celniker S."/>
        </authorList>
    </citation>
    <scope>NUCLEOTIDE SEQUENCE</scope>
    <source>
        <strain evidence="2">Berkeley</strain>
    </source>
</reference>
<organism evidence="2">
    <name type="scientific">Drosophila melanogaster</name>
    <name type="common">Fruit fly</name>
    <dbReference type="NCBI Taxonomy" id="7227"/>
    <lineage>
        <taxon>Eukaryota</taxon>
        <taxon>Metazoa</taxon>
        <taxon>Ecdysozoa</taxon>
        <taxon>Arthropoda</taxon>
        <taxon>Hexapoda</taxon>
        <taxon>Insecta</taxon>
        <taxon>Pterygota</taxon>
        <taxon>Neoptera</taxon>
        <taxon>Endopterygota</taxon>
        <taxon>Diptera</taxon>
        <taxon>Brachycera</taxon>
        <taxon>Muscomorpha</taxon>
        <taxon>Ephydroidea</taxon>
        <taxon>Drosophilidae</taxon>
        <taxon>Drosophila</taxon>
        <taxon>Sophophora</taxon>
    </lineage>
</organism>
<protein>
    <submittedName>
        <fullName evidence="2">RE21847p</fullName>
    </submittedName>
</protein>
<name>Q8IGV7_DROME</name>
<proteinExistence type="evidence at transcript level"/>
<keyword evidence="1" id="KW-0812">Transmembrane</keyword>
<keyword evidence="1" id="KW-0472">Membrane</keyword>
<evidence type="ECO:0000256" key="1">
    <source>
        <dbReference type="SAM" id="Phobius"/>
    </source>
</evidence>
<dbReference type="EMBL" id="BT001572">
    <property type="protein sequence ID" value="AAN71327.1"/>
    <property type="molecule type" value="mRNA"/>
</dbReference>